<proteinExistence type="predicted"/>
<sequence length="435" mass="48547">MSGKPFFLYVRSRVVDDTVQQRYLGTEFNRSISACLLLISLPILILNTCIALLKGKTVFEYSLKQDCLGRPVQYQRFSFGMLKGLPMLWSVLSKRISLCGMPVDIEMTKQQTERLQAYSFIPTGLFDAVTLHQASGLVTIEKTELLEQQFTDNRLGYLSLLLKAGLTAFLYNNNKSQLTTPAIFTLFDLKINNDTMIDAVDWVMSDQNIEQGSEQKLNGCKIGCFVNVNSVNLTAVDPQLSKNLNAADRSFADGSGLRIAAKTLGINIKDNLNGTDMLPHLCEAAQAQGISIYLLGAKPGVAIATVKNLLKLYPKLCIAGVEHGYFERSSDSNAVKRINQSNADILLLAMGSPLQEQWLKDNAPQLTCRTALAVGGLFDFYSGQISRAPIWMRELGLEWLWRLMQEPKSKFKRYVIGNPVFLIHTFVFNRASRGF</sequence>
<dbReference type="Pfam" id="PF03808">
    <property type="entry name" value="Glyco_tran_WecG"/>
    <property type="match status" value="1"/>
</dbReference>
<dbReference type="Proteomes" id="UP000011864">
    <property type="component" value="Chromosome"/>
</dbReference>
<evidence type="ECO:0000256" key="2">
    <source>
        <dbReference type="ARBA" id="ARBA00022679"/>
    </source>
</evidence>
<reference evidence="3 4" key="1">
    <citation type="journal article" date="2013" name="Genome Announc.">
        <title>Complete Genome Sequence of Glaciecola psychrophila Strain 170T.</title>
        <authorList>
            <person name="Yin J."/>
            <person name="Chen J."/>
            <person name="Liu G."/>
            <person name="Yu Y."/>
            <person name="Song L."/>
            <person name="Wang X."/>
            <person name="Qu X."/>
        </authorList>
    </citation>
    <scope>NUCLEOTIDE SEQUENCE [LARGE SCALE GENOMIC DNA]</scope>
    <source>
        <strain evidence="3 4">170</strain>
    </source>
</reference>
<dbReference type="eggNOG" id="COG1922">
    <property type="taxonomic scope" value="Bacteria"/>
</dbReference>
<dbReference type="PANTHER" id="PTHR34136:SF1">
    <property type="entry name" value="UDP-N-ACETYL-D-MANNOSAMINURONIC ACID TRANSFERASE"/>
    <property type="match status" value="1"/>
</dbReference>
<organism evidence="3 4">
    <name type="scientific">Paraglaciecola psychrophila 170</name>
    <dbReference type="NCBI Taxonomy" id="1129794"/>
    <lineage>
        <taxon>Bacteria</taxon>
        <taxon>Pseudomonadati</taxon>
        <taxon>Pseudomonadota</taxon>
        <taxon>Gammaproteobacteria</taxon>
        <taxon>Alteromonadales</taxon>
        <taxon>Alteromonadaceae</taxon>
        <taxon>Paraglaciecola</taxon>
    </lineage>
</organism>
<evidence type="ECO:0000313" key="3">
    <source>
        <dbReference type="EMBL" id="AGH45675.1"/>
    </source>
</evidence>
<dbReference type="PATRIC" id="fig|1129794.4.peg.3548"/>
<dbReference type="InterPro" id="IPR004629">
    <property type="entry name" value="WecG_TagA_CpsF"/>
</dbReference>
<keyword evidence="2" id="KW-0808">Transferase</keyword>
<dbReference type="RefSeq" id="WP_007637636.1">
    <property type="nucleotide sequence ID" value="NC_020514.1"/>
</dbReference>
<evidence type="ECO:0000313" key="4">
    <source>
        <dbReference type="Proteomes" id="UP000011864"/>
    </source>
</evidence>
<dbReference type="KEGG" id="gps:C427_3567"/>
<dbReference type="HOGENOM" id="CLU_032975_0_0_6"/>
<name>K7AQ38_9ALTE</name>
<dbReference type="STRING" id="1129794.C427_3567"/>
<dbReference type="AlphaFoldDB" id="K7AQ38"/>
<keyword evidence="4" id="KW-1185">Reference proteome</keyword>
<dbReference type="OrthoDB" id="9808602at2"/>
<dbReference type="PANTHER" id="PTHR34136">
    <property type="match status" value="1"/>
</dbReference>
<dbReference type="CDD" id="cd06533">
    <property type="entry name" value="Glyco_transf_WecG_TagA"/>
    <property type="match status" value="1"/>
</dbReference>
<evidence type="ECO:0000256" key="1">
    <source>
        <dbReference type="ARBA" id="ARBA00022676"/>
    </source>
</evidence>
<dbReference type="NCBIfam" id="TIGR00696">
    <property type="entry name" value="wecG_tagA_cpsF"/>
    <property type="match status" value="1"/>
</dbReference>
<dbReference type="GO" id="GO:0016758">
    <property type="term" value="F:hexosyltransferase activity"/>
    <property type="evidence" value="ECO:0007669"/>
    <property type="project" value="TreeGrafter"/>
</dbReference>
<evidence type="ECO:0008006" key="5">
    <source>
        <dbReference type="Google" id="ProtNLM"/>
    </source>
</evidence>
<accession>K7AQ38</accession>
<gene>
    <name evidence="3" type="ORF">C427_3567</name>
</gene>
<dbReference type="EMBL" id="CP003837">
    <property type="protein sequence ID" value="AGH45675.1"/>
    <property type="molecule type" value="Genomic_DNA"/>
</dbReference>
<protein>
    <recommendedName>
        <fullName evidence="5">WecB/TagA/CpsF family glycosyl transferase</fullName>
    </recommendedName>
</protein>
<keyword evidence="1" id="KW-0328">Glycosyltransferase</keyword>